<dbReference type="OrthoDB" id="4812256at2"/>
<keyword evidence="7" id="KW-0269">Exonuclease</keyword>
<dbReference type="PROSITE" id="PS51198">
    <property type="entry name" value="UVRD_HELICASE_ATP_BIND"/>
    <property type="match status" value="1"/>
</dbReference>
<evidence type="ECO:0000313" key="18">
    <source>
        <dbReference type="EMBL" id="VEI13952.1"/>
    </source>
</evidence>
<dbReference type="InterPro" id="IPR027417">
    <property type="entry name" value="P-loop_NTPase"/>
</dbReference>
<protein>
    <recommendedName>
        <fullName evidence="12">DNA 3'-5' helicase</fullName>
        <ecNumber evidence="12">5.6.2.4</ecNumber>
    </recommendedName>
</protein>
<evidence type="ECO:0000256" key="11">
    <source>
        <dbReference type="ARBA" id="ARBA00034617"/>
    </source>
</evidence>
<dbReference type="CDD" id="cd17932">
    <property type="entry name" value="DEXQc_UvrD"/>
    <property type="match status" value="1"/>
</dbReference>
<dbReference type="Pfam" id="PF12705">
    <property type="entry name" value="PDDEXK_1"/>
    <property type="match status" value="1"/>
</dbReference>
<dbReference type="Gene3D" id="1.10.10.160">
    <property type="match status" value="1"/>
</dbReference>
<keyword evidence="4" id="KW-0227">DNA damage</keyword>
<dbReference type="SUPFAM" id="SSF52540">
    <property type="entry name" value="P-loop containing nucleoside triphosphate hydrolases"/>
    <property type="match status" value="1"/>
</dbReference>
<dbReference type="Gene3D" id="3.40.50.300">
    <property type="entry name" value="P-loop containing nucleotide triphosphate hydrolases"/>
    <property type="match status" value="4"/>
</dbReference>
<keyword evidence="3 14" id="KW-0547">Nucleotide-binding</keyword>
<evidence type="ECO:0000256" key="14">
    <source>
        <dbReference type="PROSITE-ProRule" id="PRU00560"/>
    </source>
</evidence>
<evidence type="ECO:0000256" key="9">
    <source>
        <dbReference type="ARBA" id="ARBA00023204"/>
    </source>
</evidence>
<dbReference type="PANTHER" id="PTHR11070">
    <property type="entry name" value="UVRD / RECB / PCRA DNA HELICASE FAMILY MEMBER"/>
    <property type="match status" value="1"/>
</dbReference>
<evidence type="ECO:0000256" key="13">
    <source>
        <dbReference type="ARBA" id="ARBA00048988"/>
    </source>
</evidence>
<dbReference type="Gene3D" id="1.10.486.10">
    <property type="entry name" value="PCRA, domain 4"/>
    <property type="match status" value="1"/>
</dbReference>
<gene>
    <name evidence="18" type="primary">pcrA_3</name>
    <name evidence="18" type="ORF">NCTC13354_01678</name>
</gene>
<dbReference type="InterPro" id="IPR000212">
    <property type="entry name" value="DNA_helicase_UvrD/REP"/>
</dbReference>
<keyword evidence="9" id="KW-0234">DNA repair</keyword>
<dbReference type="InterPro" id="IPR013986">
    <property type="entry name" value="DExx_box_DNA_helicase_dom_sf"/>
</dbReference>
<keyword evidence="5 14" id="KW-0378">Hydrolase</keyword>
<name>A0A448PGA5_9ACTO</name>
<evidence type="ECO:0000256" key="3">
    <source>
        <dbReference type="ARBA" id="ARBA00022741"/>
    </source>
</evidence>
<accession>A0A448PGA5</accession>
<dbReference type="InterPro" id="IPR014016">
    <property type="entry name" value="UvrD-like_ATP-bd"/>
</dbReference>
<evidence type="ECO:0000256" key="12">
    <source>
        <dbReference type="ARBA" id="ARBA00034808"/>
    </source>
</evidence>
<dbReference type="GO" id="GO:0016887">
    <property type="term" value="F:ATP hydrolysis activity"/>
    <property type="evidence" value="ECO:0007669"/>
    <property type="project" value="RHEA"/>
</dbReference>
<comment type="similarity">
    <text evidence="1">Belongs to the helicase family. UvrD subfamily.</text>
</comment>
<dbReference type="GO" id="GO:0004527">
    <property type="term" value="F:exonuclease activity"/>
    <property type="evidence" value="ECO:0007669"/>
    <property type="project" value="UniProtKB-KW"/>
</dbReference>
<evidence type="ECO:0000313" key="19">
    <source>
        <dbReference type="Proteomes" id="UP000269542"/>
    </source>
</evidence>
<feature type="binding site" evidence="14">
    <location>
        <begin position="34"/>
        <end position="41"/>
    </location>
    <ligand>
        <name>ATP</name>
        <dbReference type="ChEBI" id="CHEBI:30616"/>
    </ligand>
</feature>
<evidence type="ECO:0000256" key="5">
    <source>
        <dbReference type="ARBA" id="ARBA00022801"/>
    </source>
</evidence>
<evidence type="ECO:0000256" key="4">
    <source>
        <dbReference type="ARBA" id="ARBA00022763"/>
    </source>
</evidence>
<comment type="catalytic activity">
    <reaction evidence="11">
        <text>Couples ATP hydrolysis with the unwinding of duplex DNA by translocating in the 3'-5' direction.</text>
        <dbReference type="EC" id="5.6.2.4"/>
    </reaction>
</comment>
<evidence type="ECO:0000256" key="6">
    <source>
        <dbReference type="ARBA" id="ARBA00022806"/>
    </source>
</evidence>
<sequence>MTSYEQFMAMLDHPPTAEQEAVIRSEAPAIAVIAGAGSGKTQTMSQRIVWHIVNGNVRPDQVLGLTFTNKAAGELDQRVTEQLRVAAARGLLTNDEGADEQGGVLGESAASDDARAAHTHRSLAKPTIATYNSFASEIASAYAMLIGEDPRARLITDAERFQIMSTIVAGVDDSLPHLVPLQTAAISHIVTSALALTDELVGNSVAPEDFRIFAELERDAMEQATSLNPPRGQKKFINKAFETAKAAVDKLDFRIALSYIVERYIAYKQEHSLIEFSDQVVRAKKILDAVPAVGEELRERYKLILLDEYQDTSVGQAAFLQAAFVGADSVCAVGDPNQAIYAWRGASAAALADFMARFNVDKNADGTYQNLTLSTAFRNSPTILAAANALTEGKLTYPDMTVKKLSAFGDKPGEAVHVHRHLREDSYLDMAREIASFFERAKESGAHEPPTAAILVRARRYMDPAIDALEQFGLDYEVVGGEALIDRPELRLVRSLLGVVVNPDRSDLLMPLMNFYAIGSKDLRALADYAAKLSAGAEERLARQDGPRVGINLVEALHDLREQVRSGQGELPEGMSSQGLSRMVRLSANIVSVEERRHLDLPQVIETAISELGLRTYAQARTAGGARVEAALGAFIRLGAQFTANVPEGSLRDFVAWIDAIEEHENVGESESGADVLLFDVDKPEPRSGVVQILTVHGAKGLEWDVVAIPNMNAGGFDYQAKTTTWHKSSSALPHALREDAAHLPDFQMQRKLLAYPDYSPEDVREVFDDFTDYLEETLHKYHANEERRLAYVAVTRAKSMLIIASYDLDEAAKAALAYKRLERQVEANPGSGDVDTARLESNTFVADMGAHLSAATGNDEPLTGAQLRDVIERGEDGSDAEQDVVYWPDDVDRRLDTQAVASREPTSDELAQLVQRWNQMAAVVVADHQPTTDQRVLREYLTASDVVNLARDPQGFIADQRRPIPHEPSRAARMGTIVHEQIAHHFQAPTTLDVDSVAHPGQMPLDSAPALSSKQQATLLERFEESVYASCPPIAIEEAIDVFVAGRPIRCVIDAVLDTSSLPGYPPVTIVDWKTGRRPGASEVASRELQLGLYRLAWCAATGTELSDVGACFYYLGEKSAARRELHAGDLTEEQIGQIIADHLDG</sequence>
<dbReference type="EMBL" id="LR134476">
    <property type="protein sequence ID" value="VEI13952.1"/>
    <property type="molecule type" value="Genomic_DNA"/>
</dbReference>
<dbReference type="GO" id="GO:0003677">
    <property type="term" value="F:DNA binding"/>
    <property type="evidence" value="ECO:0007669"/>
    <property type="project" value="InterPro"/>
</dbReference>
<keyword evidence="2" id="KW-0540">Nuclease</keyword>
<dbReference type="Pfam" id="PF13361">
    <property type="entry name" value="UvrD_C"/>
    <property type="match status" value="1"/>
</dbReference>
<dbReference type="GO" id="GO:0043138">
    <property type="term" value="F:3'-5' DNA helicase activity"/>
    <property type="evidence" value="ECO:0007669"/>
    <property type="project" value="UniProtKB-EC"/>
</dbReference>
<dbReference type="GO" id="GO:0005524">
    <property type="term" value="F:ATP binding"/>
    <property type="evidence" value="ECO:0007669"/>
    <property type="project" value="UniProtKB-UniRule"/>
</dbReference>
<feature type="domain" description="UvrD-like helicase ATP-binding" evidence="16">
    <location>
        <begin position="13"/>
        <end position="380"/>
    </location>
</feature>
<dbReference type="RefSeq" id="WP_126416999.1">
    <property type="nucleotide sequence ID" value="NZ_LR134476.1"/>
</dbReference>
<dbReference type="GO" id="GO:0033202">
    <property type="term" value="C:DNA helicase complex"/>
    <property type="evidence" value="ECO:0007669"/>
    <property type="project" value="TreeGrafter"/>
</dbReference>
<dbReference type="KEGG" id="tbw:NCTC13354_01678"/>
<feature type="domain" description="UvrD-like helicase C-terminal" evidence="17">
    <location>
        <begin position="381"/>
        <end position="701"/>
    </location>
</feature>
<reference evidence="18 19" key="1">
    <citation type="submission" date="2018-12" db="EMBL/GenBank/DDBJ databases">
        <authorList>
            <consortium name="Pathogen Informatics"/>
        </authorList>
    </citation>
    <scope>NUCLEOTIDE SEQUENCE [LARGE SCALE GENOMIC DNA]</scope>
    <source>
        <strain evidence="18 19">NCTC13354</strain>
    </source>
</reference>
<evidence type="ECO:0000259" key="16">
    <source>
        <dbReference type="PROSITE" id="PS51198"/>
    </source>
</evidence>
<dbReference type="GO" id="GO:0000725">
    <property type="term" value="P:recombinational repair"/>
    <property type="evidence" value="ECO:0007669"/>
    <property type="project" value="TreeGrafter"/>
</dbReference>
<dbReference type="AlphaFoldDB" id="A0A448PGA5"/>
<organism evidence="18 19">
    <name type="scientific">Trueperella bialowiezensis</name>
    <dbReference type="NCBI Taxonomy" id="312285"/>
    <lineage>
        <taxon>Bacteria</taxon>
        <taxon>Bacillati</taxon>
        <taxon>Actinomycetota</taxon>
        <taxon>Actinomycetes</taxon>
        <taxon>Actinomycetales</taxon>
        <taxon>Actinomycetaceae</taxon>
        <taxon>Trueperella</taxon>
    </lineage>
</organism>
<evidence type="ECO:0000256" key="2">
    <source>
        <dbReference type="ARBA" id="ARBA00022722"/>
    </source>
</evidence>
<evidence type="ECO:0000256" key="1">
    <source>
        <dbReference type="ARBA" id="ARBA00009922"/>
    </source>
</evidence>
<evidence type="ECO:0000259" key="17">
    <source>
        <dbReference type="PROSITE" id="PS51217"/>
    </source>
</evidence>
<dbReference type="PROSITE" id="PS51217">
    <property type="entry name" value="UVRD_HELICASE_CTER"/>
    <property type="match status" value="1"/>
</dbReference>
<proteinExistence type="inferred from homology"/>
<keyword evidence="6 14" id="KW-0347">Helicase</keyword>
<dbReference type="InterPro" id="IPR014017">
    <property type="entry name" value="DNA_helicase_UvrD-like_C"/>
</dbReference>
<keyword evidence="19" id="KW-1185">Reference proteome</keyword>
<dbReference type="Pfam" id="PF00580">
    <property type="entry name" value="UvrD-helicase"/>
    <property type="match status" value="1"/>
</dbReference>
<keyword evidence="8 14" id="KW-0067">ATP-binding</keyword>
<keyword evidence="10" id="KW-0413">Isomerase</keyword>
<dbReference type="Proteomes" id="UP000269542">
    <property type="component" value="Chromosome"/>
</dbReference>
<evidence type="ECO:0000256" key="10">
    <source>
        <dbReference type="ARBA" id="ARBA00023235"/>
    </source>
</evidence>
<evidence type="ECO:0000256" key="8">
    <source>
        <dbReference type="ARBA" id="ARBA00022840"/>
    </source>
</evidence>
<dbReference type="PANTHER" id="PTHR11070:SF55">
    <property type="entry name" value="DNA 3'-5' HELICASE"/>
    <property type="match status" value="1"/>
</dbReference>
<comment type="catalytic activity">
    <reaction evidence="13">
        <text>ATP + H2O = ADP + phosphate + H(+)</text>
        <dbReference type="Rhea" id="RHEA:13065"/>
        <dbReference type="ChEBI" id="CHEBI:15377"/>
        <dbReference type="ChEBI" id="CHEBI:15378"/>
        <dbReference type="ChEBI" id="CHEBI:30616"/>
        <dbReference type="ChEBI" id="CHEBI:43474"/>
        <dbReference type="ChEBI" id="CHEBI:456216"/>
        <dbReference type="EC" id="5.6.2.4"/>
    </reaction>
</comment>
<dbReference type="InterPro" id="IPR038726">
    <property type="entry name" value="PDDEXK_AddAB-type"/>
</dbReference>
<dbReference type="GO" id="GO:0005829">
    <property type="term" value="C:cytosol"/>
    <property type="evidence" value="ECO:0007669"/>
    <property type="project" value="TreeGrafter"/>
</dbReference>
<evidence type="ECO:0000256" key="15">
    <source>
        <dbReference type="SAM" id="MobiDB-lite"/>
    </source>
</evidence>
<evidence type="ECO:0000256" key="7">
    <source>
        <dbReference type="ARBA" id="ARBA00022839"/>
    </source>
</evidence>
<feature type="region of interest" description="Disordered" evidence="15">
    <location>
        <begin position="96"/>
        <end position="118"/>
    </location>
</feature>
<dbReference type="EC" id="5.6.2.4" evidence="12"/>